<reference evidence="6" key="1">
    <citation type="submission" date="2016-06" db="UniProtKB">
        <authorList>
            <consortium name="WormBaseParasite"/>
        </authorList>
    </citation>
    <scope>IDENTIFICATION</scope>
</reference>
<dbReference type="PANTHER" id="PTHR21646">
    <property type="entry name" value="UBIQUITIN CARBOXYL-TERMINAL HYDROLASE"/>
    <property type="match status" value="1"/>
</dbReference>
<proteinExistence type="predicted"/>
<evidence type="ECO:0000313" key="6">
    <source>
        <dbReference type="WBParaSite" id="ECPE_0001046001-mRNA-1"/>
    </source>
</evidence>
<evidence type="ECO:0000313" key="4">
    <source>
        <dbReference type="EMBL" id="VDP87029.1"/>
    </source>
</evidence>
<dbReference type="AlphaFoldDB" id="A0A183ATZ3"/>
<dbReference type="EC" id="3.4.19.12" evidence="2"/>
<name>A0A183ATZ3_9TREM</name>
<feature type="domain" description="USP" evidence="3">
    <location>
        <begin position="1"/>
        <end position="331"/>
    </location>
</feature>
<dbReference type="Pfam" id="PF00443">
    <property type="entry name" value="UCH"/>
    <property type="match status" value="1"/>
</dbReference>
<comment type="catalytic activity">
    <reaction evidence="1">
        <text>Thiol-dependent hydrolysis of ester, thioester, amide, peptide and isopeptide bonds formed by the C-terminal Gly of ubiquitin (a 76-residue protein attached to proteins as an intracellular targeting signal).</text>
        <dbReference type="EC" id="3.4.19.12"/>
    </reaction>
</comment>
<protein>
    <recommendedName>
        <fullName evidence="2">ubiquitinyl hydrolase 1</fullName>
        <ecNumber evidence="2">3.4.19.12</ecNumber>
    </recommendedName>
</protein>
<dbReference type="SUPFAM" id="SSF54001">
    <property type="entry name" value="Cysteine proteinases"/>
    <property type="match status" value="1"/>
</dbReference>
<dbReference type="InterPro" id="IPR038765">
    <property type="entry name" value="Papain-like_cys_pep_sf"/>
</dbReference>
<evidence type="ECO:0000259" key="3">
    <source>
        <dbReference type="PROSITE" id="PS50235"/>
    </source>
</evidence>
<dbReference type="InterPro" id="IPR050185">
    <property type="entry name" value="Ub_carboxyl-term_hydrolase"/>
</dbReference>
<accession>A0A183ATZ3</accession>
<dbReference type="WBParaSite" id="ECPE_0001046001-mRNA-1">
    <property type="protein sequence ID" value="ECPE_0001046001-mRNA-1"/>
    <property type="gene ID" value="ECPE_0001046001"/>
</dbReference>
<dbReference type="OrthoDB" id="265776at2759"/>
<dbReference type="PROSITE" id="PS50235">
    <property type="entry name" value="USP_3"/>
    <property type="match status" value="1"/>
</dbReference>
<gene>
    <name evidence="4" type="ORF">ECPE_LOCUS10428</name>
</gene>
<dbReference type="EMBL" id="UZAN01049054">
    <property type="protein sequence ID" value="VDP87029.1"/>
    <property type="molecule type" value="Genomic_DNA"/>
</dbReference>
<evidence type="ECO:0000313" key="5">
    <source>
        <dbReference type="Proteomes" id="UP000272942"/>
    </source>
</evidence>
<dbReference type="Gene3D" id="3.90.70.10">
    <property type="entry name" value="Cysteine proteinases"/>
    <property type="match status" value="1"/>
</dbReference>
<dbReference type="GO" id="GO:0004843">
    <property type="term" value="F:cysteine-type deubiquitinase activity"/>
    <property type="evidence" value="ECO:0007669"/>
    <property type="project" value="UniProtKB-EC"/>
</dbReference>
<keyword evidence="5" id="KW-1185">Reference proteome</keyword>
<dbReference type="GO" id="GO:0016579">
    <property type="term" value="P:protein deubiquitination"/>
    <property type="evidence" value="ECO:0007669"/>
    <property type="project" value="InterPro"/>
</dbReference>
<evidence type="ECO:0000256" key="2">
    <source>
        <dbReference type="ARBA" id="ARBA00012759"/>
    </source>
</evidence>
<dbReference type="Proteomes" id="UP000272942">
    <property type="component" value="Unassembled WGS sequence"/>
</dbReference>
<sequence length="331" mass="37384">MALACLSSNHNHPRSPLQNVVSKHCATFAGFDQQDSLEFLLFLLDGLHEDMNEVCCCFCLTVGYSNCSIYAFYGVDFHCSSLGTSYGQLLSVIECRHCDKRSSKFDAFMCLSLPLPGYSTCSLQVSSVITTTIFTDLFCTILTIILVIINQSINAASGVSLIRQQLFFVYHYTYYACSRYDQIYVFRYSASTRSPSPRLKTCMGLFGSPEDMKDQWFCPRCKRRTDATKRLTVWRLPTYLIIHFKRPAYIYFTLLSPRVCVCVCKGRGVVELSFERPLPSVFVTEPPLGPCGFCTETEDYILIVSLKYPGLPADWSDSSISHALTCRLTLV</sequence>
<dbReference type="InterPro" id="IPR001394">
    <property type="entry name" value="Peptidase_C19_UCH"/>
</dbReference>
<evidence type="ECO:0000256" key="1">
    <source>
        <dbReference type="ARBA" id="ARBA00000707"/>
    </source>
</evidence>
<organism evidence="6">
    <name type="scientific">Echinostoma caproni</name>
    <dbReference type="NCBI Taxonomy" id="27848"/>
    <lineage>
        <taxon>Eukaryota</taxon>
        <taxon>Metazoa</taxon>
        <taxon>Spiralia</taxon>
        <taxon>Lophotrochozoa</taxon>
        <taxon>Platyhelminthes</taxon>
        <taxon>Trematoda</taxon>
        <taxon>Digenea</taxon>
        <taxon>Plagiorchiida</taxon>
        <taxon>Echinostomata</taxon>
        <taxon>Echinostomatoidea</taxon>
        <taxon>Echinostomatidae</taxon>
        <taxon>Echinostoma</taxon>
    </lineage>
</organism>
<reference evidence="4 5" key="2">
    <citation type="submission" date="2018-11" db="EMBL/GenBank/DDBJ databases">
        <authorList>
            <consortium name="Pathogen Informatics"/>
        </authorList>
    </citation>
    <scope>NUCLEOTIDE SEQUENCE [LARGE SCALE GENOMIC DNA]</scope>
    <source>
        <strain evidence="4 5">Egypt</strain>
    </source>
</reference>
<dbReference type="InterPro" id="IPR028889">
    <property type="entry name" value="USP"/>
</dbReference>